<evidence type="ECO:0000256" key="4">
    <source>
        <dbReference type="ARBA" id="ARBA00022692"/>
    </source>
</evidence>
<comment type="caution">
    <text evidence="9">The sequence shown here is derived from an EMBL/GenBank/DDBJ whole genome shotgun (WGS) entry which is preliminary data.</text>
</comment>
<feature type="transmembrane region" description="Helical" evidence="7">
    <location>
        <begin position="295"/>
        <end position="319"/>
    </location>
</feature>
<sequence length="650" mass="74846">MHKTSDIFTARNMFVFSLILAGAILALLAPKAAVNVDEMLHYPHAKKVVNWYYTGGEDASCLDTPVDNLKYYGQSVDNFTALFNRIFSVDNEFLTRHFTGAFFFWLLLLAAGLLGKELSGSYWVSALVVLSLMVTPRLFGQAFGNLKDIPFATGYLAGVLFIIRFLKELPQPKWKTAILLGLSIAFTCSVRIGGLILFAYLGLGLLAILFVKPFLLKYFISTKSCFVRLAGQITVIAVTGYFIGLLFWPFALQDVWHHPLESLSMMEHYKVSIKQIFEGSVNWSTQLPWKYLPHWFWIATPEFVLLGLIYFIAFLTYMFTKLFDEQLFLELFVFFTLVFPVVYVIVIGSNLYSGIRQMLFVVPVMVVLASLGFYKMIRSQKNRGRKIPYLLLFFGLMLLPMVHQAKTFPVDYVYFNHVNGGNKKAWSNFEYDYYFHGMKEATDYLLDEIGDENVIVAMNCQLPNYFEKIPNVSFQYTRYLERSSSDWDYALFGVNYIHPWQLKHDTWQPAKIKKVFYHMGNPLVVLLERGEKDDLWGIEALKSGNWDEGEKILQKAFEDEPNNVWICVNLANLKLAQGKFAEVDKWLQKGRAIHPFYEPLYLIEAQKLYDQGSYPESMAVLNQLIEVNPRYASAGPLLRKVKEKLSINQN</sequence>
<feature type="transmembrane region" description="Helical" evidence="7">
    <location>
        <begin position="389"/>
        <end position="405"/>
    </location>
</feature>
<feature type="transmembrane region" description="Helical" evidence="7">
    <location>
        <begin position="97"/>
        <end position="115"/>
    </location>
</feature>
<feature type="transmembrane region" description="Helical" evidence="7">
    <location>
        <begin position="149"/>
        <end position="166"/>
    </location>
</feature>
<keyword evidence="2" id="KW-0328">Glycosyltransferase</keyword>
<feature type="domain" description="ArnT-like N-terminal" evidence="8">
    <location>
        <begin position="85"/>
        <end position="241"/>
    </location>
</feature>
<dbReference type="Gene3D" id="1.25.40.10">
    <property type="entry name" value="Tetratricopeptide repeat domain"/>
    <property type="match status" value="1"/>
</dbReference>
<evidence type="ECO:0000256" key="7">
    <source>
        <dbReference type="SAM" id="Phobius"/>
    </source>
</evidence>
<keyword evidence="4 7" id="KW-0812">Transmembrane</keyword>
<dbReference type="OrthoDB" id="2034231at2"/>
<feature type="transmembrane region" description="Helical" evidence="7">
    <location>
        <begin position="358"/>
        <end position="377"/>
    </location>
</feature>
<evidence type="ECO:0000256" key="5">
    <source>
        <dbReference type="ARBA" id="ARBA00022989"/>
    </source>
</evidence>
<evidence type="ECO:0000256" key="2">
    <source>
        <dbReference type="ARBA" id="ARBA00022676"/>
    </source>
</evidence>
<dbReference type="InterPro" id="IPR011990">
    <property type="entry name" value="TPR-like_helical_dom_sf"/>
</dbReference>
<evidence type="ECO:0000256" key="6">
    <source>
        <dbReference type="ARBA" id="ARBA00023136"/>
    </source>
</evidence>
<dbReference type="GO" id="GO:0012505">
    <property type="term" value="C:endomembrane system"/>
    <property type="evidence" value="ECO:0007669"/>
    <property type="project" value="UniProtKB-SubCell"/>
</dbReference>
<proteinExistence type="predicted"/>
<feature type="transmembrane region" description="Helical" evidence="7">
    <location>
        <begin position="178"/>
        <end position="197"/>
    </location>
</feature>
<dbReference type="GO" id="GO:0006493">
    <property type="term" value="P:protein O-linked glycosylation"/>
    <property type="evidence" value="ECO:0007669"/>
    <property type="project" value="InterPro"/>
</dbReference>
<feature type="transmembrane region" description="Helical" evidence="7">
    <location>
        <begin position="232"/>
        <end position="251"/>
    </location>
</feature>
<feature type="transmembrane region" description="Helical" evidence="7">
    <location>
        <begin position="331"/>
        <end position="352"/>
    </location>
</feature>
<evidence type="ECO:0000313" key="10">
    <source>
        <dbReference type="Proteomes" id="UP000265926"/>
    </source>
</evidence>
<dbReference type="InterPro" id="IPR003342">
    <property type="entry name" value="ArnT-like_N"/>
</dbReference>
<organism evidence="9 10">
    <name type="scientific">Maribellus luteus</name>
    <dbReference type="NCBI Taxonomy" id="2305463"/>
    <lineage>
        <taxon>Bacteria</taxon>
        <taxon>Pseudomonadati</taxon>
        <taxon>Bacteroidota</taxon>
        <taxon>Bacteroidia</taxon>
        <taxon>Marinilabiliales</taxon>
        <taxon>Prolixibacteraceae</taxon>
        <taxon>Maribellus</taxon>
    </lineage>
</organism>
<evidence type="ECO:0000259" key="8">
    <source>
        <dbReference type="Pfam" id="PF02366"/>
    </source>
</evidence>
<comment type="subcellular location">
    <subcellularLocation>
        <location evidence="1">Endomembrane system</location>
        <topology evidence="1">Multi-pass membrane protein</topology>
    </subcellularLocation>
</comment>
<accession>A0A399SWU7</accession>
<gene>
    <name evidence="9" type="ORF">D1614_08460</name>
</gene>
<keyword evidence="10" id="KW-1185">Reference proteome</keyword>
<name>A0A399SWU7_9BACT</name>
<dbReference type="EMBL" id="QWGR01000004">
    <property type="protein sequence ID" value="RIJ48560.1"/>
    <property type="molecule type" value="Genomic_DNA"/>
</dbReference>
<dbReference type="GO" id="GO:0016020">
    <property type="term" value="C:membrane"/>
    <property type="evidence" value="ECO:0007669"/>
    <property type="project" value="InterPro"/>
</dbReference>
<evidence type="ECO:0000256" key="3">
    <source>
        <dbReference type="ARBA" id="ARBA00022679"/>
    </source>
</evidence>
<keyword evidence="3 9" id="KW-0808">Transferase</keyword>
<protein>
    <submittedName>
        <fullName evidence="9">Phospholipid carrier-dependent glycosyltransferase</fullName>
    </submittedName>
</protein>
<evidence type="ECO:0000256" key="1">
    <source>
        <dbReference type="ARBA" id="ARBA00004127"/>
    </source>
</evidence>
<dbReference type="SUPFAM" id="SSF48452">
    <property type="entry name" value="TPR-like"/>
    <property type="match status" value="1"/>
</dbReference>
<feature type="transmembrane region" description="Helical" evidence="7">
    <location>
        <begin position="203"/>
        <end position="220"/>
    </location>
</feature>
<dbReference type="Pfam" id="PF02366">
    <property type="entry name" value="PMT"/>
    <property type="match status" value="1"/>
</dbReference>
<keyword evidence="6 7" id="KW-0472">Membrane</keyword>
<reference evidence="9 10" key="1">
    <citation type="submission" date="2018-08" db="EMBL/GenBank/DDBJ databases">
        <title>Pallidiluteibacterium maritimus gen. nov., sp. nov., isolated from coastal sediment.</title>
        <authorList>
            <person name="Zhou L.Y."/>
        </authorList>
    </citation>
    <scope>NUCLEOTIDE SEQUENCE [LARGE SCALE GENOMIC DNA]</scope>
    <source>
        <strain evidence="9 10">XSD2</strain>
    </source>
</reference>
<dbReference type="Pfam" id="PF14559">
    <property type="entry name" value="TPR_19"/>
    <property type="match status" value="1"/>
</dbReference>
<dbReference type="RefSeq" id="WP_119437480.1">
    <property type="nucleotide sequence ID" value="NZ_QWGR01000004.1"/>
</dbReference>
<dbReference type="Proteomes" id="UP000265926">
    <property type="component" value="Unassembled WGS sequence"/>
</dbReference>
<feature type="transmembrane region" description="Helical" evidence="7">
    <location>
        <begin position="122"/>
        <end position="143"/>
    </location>
</feature>
<dbReference type="GO" id="GO:0000030">
    <property type="term" value="F:mannosyltransferase activity"/>
    <property type="evidence" value="ECO:0007669"/>
    <property type="project" value="InterPro"/>
</dbReference>
<evidence type="ECO:0000313" key="9">
    <source>
        <dbReference type="EMBL" id="RIJ48560.1"/>
    </source>
</evidence>
<keyword evidence="5 7" id="KW-1133">Transmembrane helix</keyword>
<dbReference type="AlphaFoldDB" id="A0A399SWU7"/>